<organism evidence="2 3">
    <name type="scientific">Prymnesium parvum</name>
    <name type="common">Toxic golden alga</name>
    <dbReference type="NCBI Taxonomy" id="97485"/>
    <lineage>
        <taxon>Eukaryota</taxon>
        <taxon>Haptista</taxon>
        <taxon>Haptophyta</taxon>
        <taxon>Prymnesiophyceae</taxon>
        <taxon>Prymnesiales</taxon>
        <taxon>Prymnesiaceae</taxon>
        <taxon>Prymnesium</taxon>
    </lineage>
</organism>
<proteinExistence type="predicted"/>
<sequence length="483" mass="54130">MAFLAPDEDEQRWLTSFEEVRPLLSLPTEAGLSAQLHELVAQGKESVAVCGLLHAMLHDHSQTSRLFYHLCCCARDGLAFALTELKALVLTRHHRLPQPAKAQLLLVVSKLLEARAPLAEEVVVALLRLVGTGDAASTTLWLCDNLLSLLVHHTPWLLELDHVVPVVFLSFLRLAASHPMEAMRERCERELRFCARLWAAKTRECLELGVDLTLALYPFRHTAILKSVLSAVGLLAPEGEKVRQPSKHASAYHLLSRVTPDAERCLLFMMQCLDEAEPRRHLKWFAERHLHGRGLVAIQDMLRWLCIRAAPSGPAFRGGYARWKLAGWLLQHAMEHPGDGAGHDHQYCVLWALLLDFFHDGAFWLHREPALLLLVHYAGDPLERQATVSKQLLQALLVAPQKLFPFCTHAAQTCIASAFCDFIDRARMGQVPPLQPLLRFDERHFGLTGLSALLATMVQRLENRGVLHLLAAGMRSPTNTALE</sequence>
<dbReference type="PANTHER" id="PTHR13587">
    <property type="entry name" value="INTEGRATOR COMPLEX SUBUNIT 3"/>
    <property type="match status" value="1"/>
</dbReference>
<dbReference type="InterPro" id="IPR019333">
    <property type="entry name" value="INTS3_N"/>
</dbReference>
<evidence type="ECO:0000313" key="2">
    <source>
        <dbReference type="EMBL" id="KAL1514652.1"/>
    </source>
</evidence>
<dbReference type="AlphaFoldDB" id="A0AB34J8I9"/>
<evidence type="ECO:0000313" key="3">
    <source>
        <dbReference type="Proteomes" id="UP001515480"/>
    </source>
</evidence>
<gene>
    <name evidence="2" type="ORF">AB1Y20_003742</name>
</gene>
<feature type="domain" description="Integrator complex subunit 3 N-terminal" evidence="1">
    <location>
        <begin position="48"/>
        <end position="427"/>
    </location>
</feature>
<dbReference type="Pfam" id="PF10189">
    <property type="entry name" value="Ints3_N"/>
    <property type="match status" value="1"/>
</dbReference>
<dbReference type="Proteomes" id="UP001515480">
    <property type="component" value="Unassembled WGS sequence"/>
</dbReference>
<evidence type="ECO:0000259" key="1">
    <source>
        <dbReference type="Pfam" id="PF10189"/>
    </source>
</evidence>
<reference evidence="2 3" key="1">
    <citation type="journal article" date="2024" name="Science">
        <title>Giant polyketide synthase enzymes in the biosynthesis of giant marine polyether toxins.</title>
        <authorList>
            <person name="Fallon T.R."/>
            <person name="Shende V.V."/>
            <person name="Wierzbicki I.H."/>
            <person name="Pendleton A.L."/>
            <person name="Watervoot N.F."/>
            <person name="Auber R.P."/>
            <person name="Gonzalez D.J."/>
            <person name="Wisecaver J.H."/>
            <person name="Moore B.S."/>
        </authorList>
    </citation>
    <scope>NUCLEOTIDE SEQUENCE [LARGE SCALE GENOMIC DNA]</scope>
    <source>
        <strain evidence="2 3">12B1</strain>
    </source>
</reference>
<dbReference type="EMBL" id="JBGBPQ010000012">
    <property type="protein sequence ID" value="KAL1514652.1"/>
    <property type="molecule type" value="Genomic_DNA"/>
</dbReference>
<accession>A0AB34J8I9</accession>
<dbReference type="PANTHER" id="PTHR13587:SF7">
    <property type="entry name" value="INTEGRATOR COMPLEX SUBUNIT 3"/>
    <property type="match status" value="1"/>
</dbReference>
<protein>
    <recommendedName>
        <fullName evidence="1">Integrator complex subunit 3 N-terminal domain-containing protein</fullName>
    </recommendedName>
</protein>
<name>A0AB34J8I9_PRYPA</name>
<dbReference type="InterPro" id="IPR045334">
    <property type="entry name" value="INTS3"/>
</dbReference>
<dbReference type="GO" id="GO:0005737">
    <property type="term" value="C:cytoplasm"/>
    <property type="evidence" value="ECO:0007669"/>
    <property type="project" value="TreeGrafter"/>
</dbReference>
<keyword evidence="3" id="KW-1185">Reference proteome</keyword>
<comment type="caution">
    <text evidence="2">The sequence shown here is derived from an EMBL/GenBank/DDBJ whole genome shotgun (WGS) entry which is preliminary data.</text>
</comment>